<dbReference type="InterPro" id="IPR000634">
    <property type="entry name" value="Ser/Thr_deHydtase_PyrdxlP-BS"/>
</dbReference>
<evidence type="ECO:0000313" key="5">
    <source>
        <dbReference type="EMBL" id="MCP3429200.1"/>
    </source>
</evidence>
<reference evidence="5" key="1">
    <citation type="submission" date="2022-07" db="EMBL/GenBank/DDBJ databases">
        <title>Characterization of the Novel Bacterium Alteromonas immobilis LMIT006 and Alteromonas gregis LMIT007.</title>
        <authorList>
            <person name="Lin X."/>
        </authorList>
    </citation>
    <scope>NUCLEOTIDE SEQUENCE</scope>
    <source>
        <strain evidence="5">LMIT007</strain>
    </source>
</reference>
<evidence type="ECO:0000256" key="2">
    <source>
        <dbReference type="ARBA" id="ARBA00022898"/>
    </source>
</evidence>
<dbReference type="RefSeq" id="WP_254101261.1">
    <property type="nucleotide sequence ID" value="NZ_JANATA010000017.1"/>
</dbReference>
<organism evidence="5 6">
    <name type="scientific">Opacimonas viscosa</name>
    <dbReference type="NCBI Taxonomy" id="2961944"/>
    <lineage>
        <taxon>Bacteria</taxon>
        <taxon>Pseudomonadati</taxon>
        <taxon>Pseudomonadota</taxon>
        <taxon>Gammaproteobacteria</taxon>
        <taxon>Alteromonadales</taxon>
        <taxon>Alteromonadaceae</taxon>
        <taxon>Opacimonas</taxon>
    </lineage>
</organism>
<proteinExistence type="predicted"/>
<dbReference type="Proteomes" id="UP001165413">
    <property type="component" value="Unassembled WGS sequence"/>
</dbReference>
<dbReference type="InterPro" id="IPR001926">
    <property type="entry name" value="TrpB-like_PALP"/>
</dbReference>
<gene>
    <name evidence="5" type="ORF">NLF92_09620</name>
</gene>
<comment type="cofactor">
    <cofactor evidence="1">
        <name>pyridoxal 5'-phosphate</name>
        <dbReference type="ChEBI" id="CHEBI:597326"/>
    </cofactor>
</comment>
<comment type="caution">
    <text evidence="5">The sequence shown here is derived from an EMBL/GenBank/DDBJ whole genome shotgun (WGS) entry which is preliminary data.</text>
</comment>
<dbReference type="CDD" id="cd01562">
    <property type="entry name" value="Thr-dehyd"/>
    <property type="match status" value="1"/>
</dbReference>
<name>A0AA41WZJ8_9ALTE</name>
<dbReference type="SUPFAM" id="SSF53686">
    <property type="entry name" value="Tryptophan synthase beta subunit-like PLP-dependent enzymes"/>
    <property type="match status" value="1"/>
</dbReference>
<evidence type="ECO:0000313" key="6">
    <source>
        <dbReference type="Proteomes" id="UP001165413"/>
    </source>
</evidence>
<dbReference type="PANTHER" id="PTHR48078">
    <property type="entry name" value="THREONINE DEHYDRATASE, MITOCHONDRIAL-RELATED"/>
    <property type="match status" value="1"/>
</dbReference>
<dbReference type="GO" id="GO:0009097">
    <property type="term" value="P:isoleucine biosynthetic process"/>
    <property type="evidence" value="ECO:0007669"/>
    <property type="project" value="TreeGrafter"/>
</dbReference>
<dbReference type="Gene3D" id="3.40.50.1100">
    <property type="match status" value="2"/>
</dbReference>
<keyword evidence="3" id="KW-0456">Lyase</keyword>
<keyword evidence="6" id="KW-1185">Reference proteome</keyword>
<keyword evidence="2" id="KW-0663">Pyridoxal phosphate</keyword>
<dbReference type="Pfam" id="PF00291">
    <property type="entry name" value="PALP"/>
    <property type="match status" value="1"/>
</dbReference>
<accession>A0AA41WZJ8</accession>
<sequence length="334" mass="35513">MSLPTFSDVLAAQERIADIITPTPIVASSLLNSWLGHKVLFKAECLQRTGAFKLRGASNFLLKYQSEYSLPNHVVANSSGNHAQAVAYAGAQLGCPVTIFSTANISTVKAAATTAYGASLQLYPTRPEADKAVQAAAQTEGTVWIPPFNHPDIIAGQGTASAEAFMQAQQQGAKLDAIFAPCGGGGLVSGAVLAAQGLSPSTAVIGVEPEVANDASISLQQNEIYTLKETPITLADGAATPAVGDITFQFLQQLDGFYEVNETQIAYWTQWLHHLLKLHIEPTCCMTMAGVVAWLSEQTCPKTVMVILSGGNISHATMQQIHQQDFLEQPPFLD</sequence>
<dbReference type="NCBIfam" id="NF005147">
    <property type="entry name" value="PRK06608.1"/>
    <property type="match status" value="1"/>
</dbReference>
<dbReference type="GO" id="GO:0006567">
    <property type="term" value="P:L-threonine catabolic process"/>
    <property type="evidence" value="ECO:0007669"/>
    <property type="project" value="TreeGrafter"/>
</dbReference>
<dbReference type="GO" id="GO:0003941">
    <property type="term" value="F:L-serine ammonia-lyase activity"/>
    <property type="evidence" value="ECO:0007669"/>
    <property type="project" value="TreeGrafter"/>
</dbReference>
<evidence type="ECO:0000256" key="1">
    <source>
        <dbReference type="ARBA" id="ARBA00001933"/>
    </source>
</evidence>
<dbReference type="GO" id="GO:0030170">
    <property type="term" value="F:pyridoxal phosphate binding"/>
    <property type="evidence" value="ECO:0007669"/>
    <property type="project" value="InterPro"/>
</dbReference>
<dbReference type="GO" id="GO:0006565">
    <property type="term" value="P:L-serine catabolic process"/>
    <property type="evidence" value="ECO:0007669"/>
    <property type="project" value="TreeGrafter"/>
</dbReference>
<feature type="domain" description="Tryptophan synthase beta chain-like PALP" evidence="4">
    <location>
        <begin position="17"/>
        <end position="310"/>
    </location>
</feature>
<evidence type="ECO:0000259" key="4">
    <source>
        <dbReference type="Pfam" id="PF00291"/>
    </source>
</evidence>
<evidence type="ECO:0000256" key="3">
    <source>
        <dbReference type="ARBA" id="ARBA00023239"/>
    </source>
</evidence>
<dbReference type="PANTHER" id="PTHR48078:SF19">
    <property type="entry name" value="ACT DOMAIN-CONTAINING PROTEIN"/>
    <property type="match status" value="1"/>
</dbReference>
<dbReference type="InterPro" id="IPR036052">
    <property type="entry name" value="TrpB-like_PALP_sf"/>
</dbReference>
<dbReference type="PROSITE" id="PS00165">
    <property type="entry name" value="DEHYDRATASE_SER_THR"/>
    <property type="match status" value="1"/>
</dbReference>
<protein>
    <submittedName>
        <fullName evidence="5">Serine/threonine dehydratase</fullName>
    </submittedName>
</protein>
<dbReference type="GO" id="GO:0004794">
    <property type="term" value="F:threonine deaminase activity"/>
    <property type="evidence" value="ECO:0007669"/>
    <property type="project" value="TreeGrafter"/>
</dbReference>
<dbReference type="InterPro" id="IPR050147">
    <property type="entry name" value="Ser/Thr_Dehydratase"/>
</dbReference>
<dbReference type="EMBL" id="JANATA010000017">
    <property type="protein sequence ID" value="MCP3429200.1"/>
    <property type="molecule type" value="Genomic_DNA"/>
</dbReference>
<dbReference type="AlphaFoldDB" id="A0AA41WZJ8"/>